<sequence>MINMEKNKVLIVEGSSDREKMEKLIKEPIEIVCTNGTISYSRLDEFVERFFDYDVYILVDSDTAGEKLRKQLKREFPLAKHLYIDKEYREVATAPDYHLATELVRANIDVHVNYLNER</sequence>
<dbReference type="SUPFAM" id="SSF110455">
    <property type="entry name" value="Toprim domain"/>
    <property type="match status" value="1"/>
</dbReference>
<dbReference type="GO" id="GO:0043822">
    <property type="term" value="F:ribonuclease M5 activity"/>
    <property type="evidence" value="ECO:0007669"/>
    <property type="project" value="TreeGrafter"/>
</dbReference>
<gene>
    <name evidence="2" type="ORF">G4D64_12580</name>
</gene>
<dbReference type="PANTHER" id="PTHR39156">
    <property type="entry name" value="RIBONUCLEASE M5"/>
    <property type="match status" value="1"/>
</dbReference>
<evidence type="ECO:0000259" key="1">
    <source>
        <dbReference type="PROSITE" id="PS50880"/>
    </source>
</evidence>
<reference evidence="2 3" key="1">
    <citation type="submission" date="2020-02" db="EMBL/GenBank/DDBJ databases">
        <title>Bacillus aquiflavi sp. nov., isolated from yellow water of strong flavor Chinese baijiu in Yibin region of China.</title>
        <authorList>
            <person name="Xie J."/>
        </authorList>
    </citation>
    <scope>NUCLEOTIDE SEQUENCE [LARGE SCALE GENOMIC DNA]</scope>
    <source>
        <strain evidence="2 3">3H-10</strain>
    </source>
</reference>
<dbReference type="PANTHER" id="PTHR39156:SF2">
    <property type="entry name" value="DNA PRIMASE (BACTERIAL TYPE) AND SMALL PRIMASE-LIKE PROTEINS"/>
    <property type="match status" value="1"/>
</dbReference>
<feature type="domain" description="Toprim" evidence="1">
    <location>
        <begin position="7"/>
        <end position="95"/>
    </location>
</feature>
<dbReference type="SMART" id="SM00493">
    <property type="entry name" value="TOPRIM"/>
    <property type="match status" value="1"/>
</dbReference>
<organism evidence="2 3">
    <name type="scientific">Bacillus aquiflavi</name>
    <dbReference type="NCBI Taxonomy" id="2672567"/>
    <lineage>
        <taxon>Bacteria</taxon>
        <taxon>Bacillati</taxon>
        <taxon>Bacillota</taxon>
        <taxon>Bacilli</taxon>
        <taxon>Bacillales</taxon>
        <taxon>Bacillaceae</taxon>
        <taxon>Bacillus</taxon>
    </lineage>
</organism>
<dbReference type="Pfam" id="PF01751">
    <property type="entry name" value="Toprim"/>
    <property type="match status" value="1"/>
</dbReference>
<protein>
    <recommendedName>
        <fullName evidence="1">Toprim domain-containing protein</fullName>
    </recommendedName>
</protein>
<dbReference type="InterPro" id="IPR006171">
    <property type="entry name" value="TOPRIM_dom"/>
</dbReference>
<keyword evidence="3" id="KW-1185">Reference proteome</keyword>
<dbReference type="Gene3D" id="3.40.1360.10">
    <property type="match status" value="1"/>
</dbReference>
<evidence type="ECO:0000313" key="2">
    <source>
        <dbReference type="EMBL" id="NEY82316.1"/>
    </source>
</evidence>
<dbReference type="EMBL" id="JAAIWN010000031">
    <property type="protein sequence ID" value="NEY82316.1"/>
    <property type="molecule type" value="Genomic_DNA"/>
</dbReference>
<dbReference type="Proteomes" id="UP000472971">
    <property type="component" value="Unassembled WGS sequence"/>
</dbReference>
<dbReference type="PROSITE" id="PS50880">
    <property type="entry name" value="TOPRIM"/>
    <property type="match status" value="1"/>
</dbReference>
<evidence type="ECO:0000313" key="3">
    <source>
        <dbReference type="Proteomes" id="UP000472971"/>
    </source>
</evidence>
<comment type="caution">
    <text evidence="2">The sequence shown here is derived from an EMBL/GenBank/DDBJ whole genome shotgun (WGS) entry which is preliminary data.</text>
</comment>
<name>A0A6B3W328_9BACI</name>
<dbReference type="GO" id="GO:0006364">
    <property type="term" value="P:rRNA processing"/>
    <property type="evidence" value="ECO:0007669"/>
    <property type="project" value="TreeGrafter"/>
</dbReference>
<proteinExistence type="predicted"/>
<dbReference type="AlphaFoldDB" id="A0A6B3W328"/>
<accession>A0A6B3W328</accession>